<sequence length="275" mass="30653">MESGAKVLSETRPKAGAPAQIETFVRYSEAAADGGWIERNGSYSFEMEDHPATITNARNVDTDFDTHGFALVDFPVDIDWADNADFEKNYYPQVRNLIKKMTGASEVFVFMGIWRGGADVKGGGPAFSAHVDFNGPALRQWVSRFAPDRVAELKDKRLVNINVWRGTSPVENSPLAICDKRSVDRGDFLHVSLGKPEGEFTPDMPAGLNMAHNPAHEWYYFADMQPNEALVFKLFDTADPDWKMSGHTAIEDPTSVPDSPKRESFEVRTIAVFDE</sequence>
<dbReference type="NCBIfam" id="NF041278">
    <property type="entry name" value="CmcJ_NvfI_EfuI"/>
    <property type="match status" value="1"/>
</dbReference>
<dbReference type="Proteomes" id="UP000433652">
    <property type="component" value="Unassembled WGS sequence"/>
</dbReference>
<comment type="caution">
    <text evidence="1">The sequence shown here is derived from an EMBL/GenBank/DDBJ whole genome shotgun (WGS) entry which is preliminary data.</text>
</comment>
<dbReference type="PANTHER" id="PTHR34598:SF3">
    <property type="entry name" value="OXIDOREDUCTASE AN1597"/>
    <property type="match status" value="1"/>
</dbReference>
<evidence type="ECO:0000313" key="1">
    <source>
        <dbReference type="EMBL" id="MXO59963.1"/>
    </source>
</evidence>
<reference evidence="1 2" key="1">
    <citation type="submission" date="2019-12" db="EMBL/GenBank/DDBJ databases">
        <title>Genomic-based taxomic classification of the family Erythrobacteraceae.</title>
        <authorList>
            <person name="Xu L."/>
        </authorList>
    </citation>
    <scope>NUCLEOTIDE SEQUENCE [LARGE SCALE GENOMIC DNA]</scope>
    <source>
        <strain evidence="1 2">MCCC 1K01500</strain>
    </source>
</reference>
<dbReference type="RefSeq" id="WP_159794905.1">
    <property type="nucleotide sequence ID" value="NZ_WTYM01000042.1"/>
</dbReference>
<evidence type="ECO:0008006" key="3">
    <source>
        <dbReference type="Google" id="ProtNLM"/>
    </source>
</evidence>
<gene>
    <name evidence="1" type="ORF">GRI89_10470</name>
</gene>
<keyword evidence="2" id="KW-1185">Reference proteome</keyword>
<evidence type="ECO:0000313" key="2">
    <source>
        <dbReference type="Proteomes" id="UP000433652"/>
    </source>
</evidence>
<dbReference type="InterPro" id="IPR044053">
    <property type="entry name" value="AsaB-like"/>
</dbReference>
<proteinExistence type="predicted"/>
<dbReference type="PANTHER" id="PTHR34598">
    <property type="entry name" value="BLL6449 PROTEIN"/>
    <property type="match status" value="1"/>
</dbReference>
<dbReference type="OrthoDB" id="5173234at2"/>
<dbReference type="GO" id="GO:0016491">
    <property type="term" value="F:oxidoreductase activity"/>
    <property type="evidence" value="ECO:0007669"/>
    <property type="project" value="InterPro"/>
</dbReference>
<dbReference type="EMBL" id="WTYM01000042">
    <property type="protein sequence ID" value="MXO59963.1"/>
    <property type="molecule type" value="Genomic_DNA"/>
</dbReference>
<name>A0A6I4SVQ3_9SPHN</name>
<protein>
    <recommendedName>
        <fullName evidence="3">Methyltransferase</fullName>
    </recommendedName>
</protein>
<accession>A0A6I4SVQ3</accession>
<dbReference type="AlphaFoldDB" id="A0A6I4SVQ3"/>
<organism evidence="1 2">
    <name type="scientific">Croceibacterium salegens</name>
    <dbReference type="NCBI Taxonomy" id="1737568"/>
    <lineage>
        <taxon>Bacteria</taxon>
        <taxon>Pseudomonadati</taxon>
        <taxon>Pseudomonadota</taxon>
        <taxon>Alphaproteobacteria</taxon>
        <taxon>Sphingomonadales</taxon>
        <taxon>Erythrobacteraceae</taxon>
        <taxon>Croceibacterium</taxon>
    </lineage>
</organism>